<feature type="transmembrane region" description="Helical" evidence="1">
    <location>
        <begin position="366"/>
        <end position="384"/>
    </location>
</feature>
<organism evidence="2 3">
    <name type="scientific">Crocosphaera subtropica (strain ATCC 51142 / BH68)</name>
    <name type="common">Cyanothece sp. (strain ATCC 51142)</name>
    <dbReference type="NCBI Taxonomy" id="43989"/>
    <lineage>
        <taxon>Bacteria</taxon>
        <taxon>Bacillati</taxon>
        <taxon>Cyanobacteriota</taxon>
        <taxon>Cyanophyceae</taxon>
        <taxon>Oscillatoriophycideae</taxon>
        <taxon>Chroococcales</taxon>
        <taxon>Aphanothecaceae</taxon>
        <taxon>Crocosphaera</taxon>
        <taxon>Crocosphaera subtropica</taxon>
    </lineage>
</organism>
<evidence type="ECO:0000313" key="2">
    <source>
        <dbReference type="EMBL" id="ACB51837.1"/>
    </source>
</evidence>
<dbReference type="Proteomes" id="UP000001203">
    <property type="component" value="Chromosome circular"/>
</dbReference>
<feature type="transmembrane region" description="Helical" evidence="1">
    <location>
        <begin position="207"/>
        <end position="225"/>
    </location>
</feature>
<keyword evidence="1" id="KW-0812">Transmembrane</keyword>
<keyword evidence="1" id="KW-0472">Membrane</keyword>
<dbReference type="OrthoDB" id="494364at2"/>
<evidence type="ECO:0000256" key="1">
    <source>
        <dbReference type="SAM" id="Phobius"/>
    </source>
</evidence>
<evidence type="ECO:0000313" key="3">
    <source>
        <dbReference type="Proteomes" id="UP000001203"/>
    </source>
</evidence>
<dbReference type="eggNOG" id="ENOG502ZA19">
    <property type="taxonomic scope" value="Bacteria"/>
</dbReference>
<dbReference type="RefSeq" id="WP_012361895.1">
    <property type="nucleotide sequence ID" value="NC_010546.1"/>
</dbReference>
<keyword evidence="3" id="KW-1185">Reference proteome</keyword>
<protein>
    <recommendedName>
        <fullName evidence="4">Glycosyltransferase RgtA/B/C/D-like domain-containing protein</fullName>
    </recommendedName>
</protein>
<feature type="transmembrane region" description="Helical" evidence="1">
    <location>
        <begin position="100"/>
        <end position="119"/>
    </location>
</feature>
<feature type="transmembrane region" description="Helical" evidence="1">
    <location>
        <begin position="185"/>
        <end position="201"/>
    </location>
</feature>
<feature type="transmembrane region" description="Helical" evidence="1">
    <location>
        <begin position="335"/>
        <end position="354"/>
    </location>
</feature>
<dbReference type="AlphaFoldDB" id="B1WRI8"/>
<feature type="transmembrane region" description="Helical" evidence="1">
    <location>
        <begin position="12"/>
        <end position="39"/>
    </location>
</feature>
<evidence type="ECO:0008006" key="4">
    <source>
        <dbReference type="Google" id="ProtNLM"/>
    </source>
</evidence>
<feature type="transmembrane region" description="Helical" evidence="1">
    <location>
        <begin position="309"/>
        <end position="328"/>
    </location>
</feature>
<accession>B1WRI8</accession>
<dbReference type="KEGG" id="cyt:cce_2489"/>
<reference evidence="2 3" key="1">
    <citation type="journal article" date="2008" name="Proc. Natl. Acad. Sci. U.S.A.">
        <title>The genome of Cyanothece 51142, a unicellular diazotrophic cyanobacterium important in the marine nitrogen cycle.</title>
        <authorList>
            <person name="Welsh E.A."/>
            <person name="Liberton M."/>
            <person name="Stoeckel J."/>
            <person name="Loh T."/>
            <person name="Elvitigala T."/>
            <person name="Wang C."/>
            <person name="Wollam A."/>
            <person name="Fulton R.S."/>
            <person name="Clifton S.W."/>
            <person name="Jacobs J.M."/>
            <person name="Aurora R."/>
            <person name="Ghosh B.K."/>
            <person name="Sherman L.A."/>
            <person name="Smith R.D."/>
            <person name="Wilson R.K."/>
            <person name="Pakrasi H.B."/>
        </authorList>
    </citation>
    <scope>NUCLEOTIDE SEQUENCE [LARGE SCALE GENOMIC DNA]</scope>
    <source>
        <strain evidence="3">ATCC 51142 / BH68</strain>
    </source>
</reference>
<gene>
    <name evidence="2" type="ordered locus">cce_2489</name>
</gene>
<sequence>MIKSMTIDAKTLTFIGFTLMLLAIAFAFFTRLIAVFQYVTFDIGPDPDQIRDTFLIMEIWKGKFPTLGPVSSIGGHHILPLYYYLVFPFTILGSDPVFQALPNALFSFLSIPLFIYLIYQLLDRTERPLRLFLSGLAGFWYSLFFGDIFISNFQWNPSSIPFFFLLLTALYQLEMKNTYSFVSKVILWILSGVVLGILISLHSSTLFIIPLVFIITAAVFIYQAIKKKQYLLITLPFIGIVSAIISLTPYWIGEFGRNFRNTKTIIKTVLKSSSESDSSFLIKLFDKFSQLILNYLTLGQQHYLWDDSWLSLFISIIFLSVVTYLGFVKFKGNPYIWLFWVSTWLIFLLAAANIDPQETVPYYKSLISFAPIVLTVITLAFLDYSSRYQKALAIFIGIFIVISCLQNLRYDYRFMLSKYSENALMSTEDVTNIMEKLPPNATICDPTVKRKRKKNNQYNYIDTYVTNKGISVTETCQPSHYIIHPKRIMLIENNFLNNSSYTDPYFFKNDPPKALNLFPTFEISENEKIDRPSELFLETKTAYVYRIINN</sequence>
<name>B1WRI8_CROS5</name>
<dbReference type="EMBL" id="CP000806">
    <property type="protein sequence ID" value="ACB51837.1"/>
    <property type="molecule type" value="Genomic_DNA"/>
</dbReference>
<feature type="transmembrane region" description="Helical" evidence="1">
    <location>
        <begin position="232"/>
        <end position="252"/>
    </location>
</feature>
<feature type="transmembrane region" description="Helical" evidence="1">
    <location>
        <begin position="156"/>
        <end position="173"/>
    </location>
</feature>
<dbReference type="HOGENOM" id="CLU_519396_0_0_3"/>
<keyword evidence="1" id="KW-1133">Transmembrane helix</keyword>
<proteinExistence type="predicted"/>
<feature type="transmembrane region" description="Helical" evidence="1">
    <location>
        <begin position="131"/>
        <end position="150"/>
    </location>
</feature>
<feature type="transmembrane region" description="Helical" evidence="1">
    <location>
        <begin position="391"/>
        <end position="408"/>
    </location>
</feature>